<dbReference type="InterPro" id="IPR010652">
    <property type="entry name" value="DUF1232"/>
</dbReference>
<evidence type="ECO:0000313" key="7">
    <source>
        <dbReference type="EMBL" id="GGI15688.1"/>
    </source>
</evidence>
<reference evidence="8" key="1">
    <citation type="journal article" date="2019" name="Int. J. Syst. Evol. Microbiol.">
        <title>The Global Catalogue of Microorganisms (GCM) 10K type strain sequencing project: providing services to taxonomists for standard genome sequencing and annotation.</title>
        <authorList>
            <consortium name="The Broad Institute Genomics Platform"/>
            <consortium name="The Broad Institute Genome Sequencing Center for Infectious Disease"/>
            <person name="Wu L."/>
            <person name="Ma J."/>
        </authorList>
    </citation>
    <scope>NUCLEOTIDE SEQUENCE [LARGE SCALE GENOMIC DNA]</scope>
    <source>
        <strain evidence="8">CCM 2767</strain>
    </source>
</reference>
<feature type="transmembrane region" description="Helical" evidence="5">
    <location>
        <begin position="63"/>
        <end position="84"/>
    </location>
</feature>
<sequence length="141" mass="16018">MRRNQENDLGVLARLRGWAVVLKRDGVTLWFAARHPDVPWYAKALGVLTVAYALSPIDLIPDVIPLLGLVDDLILLPVLIWITLKMIPARVLTHCRRLAEEWIKDKKGKLISWTGGAVILLIWLVILMAVWRTWIGPWLSA</sequence>
<keyword evidence="4 5" id="KW-0472">Membrane</keyword>
<dbReference type="GO" id="GO:0012505">
    <property type="term" value="C:endomembrane system"/>
    <property type="evidence" value="ECO:0007669"/>
    <property type="project" value="UniProtKB-SubCell"/>
</dbReference>
<dbReference type="Pfam" id="PF06803">
    <property type="entry name" value="DUF1232"/>
    <property type="match status" value="1"/>
</dbReference>
<keyword evidence="3 5" id="KW-1133">Transmembrane helix</keyword>
<dbReference type="AlphaFoldDB" id="A0A8J3AJN5"/>
<comment type="subcellular location">
    <subcellularLocation>
        <location evidence="1">Endomembrane system</location>
        <topology evidence="1">Multi-pass membrane protein</topology>
    </subcellularLocation>
</comment>
<evidence type="ECO:0000256" key="4">
    <source>
        <dbReference type="ARBA" id="ARBA00023136"/>
    </source>
</evidence>
<proteinExistence type="predicted"/>
<evidence type="ECO:0000313" key="8">
    <source>
        <dbReference type="Proteomes" id="UP000642180"/>
    </source>
</evidence>
<dbReference type="Proteomes" id="UP000642180">
    <property type="component" value="Unassembled WGS sequence"/>
</dbReference>
<keyword evidence="2 5" id="KW-0812">Transmembrane</keyword>
<gene>
    <name evidence="7" type="ORF">GCM10008066_00150</name>
</gene>
<protein>
    <recommendedName>
        <fullName evidence="6">DUF1232 domain-containing protein</fullName>
    </recommendedName>
</protein>
<feature type="transmembrane region" description="Helical" evidence="5">
    <location>
        <begin position="40"/>
        <end position="57"/>
    </location>
</feature>
<keyword evidence="8" id="KW-1185">Reference proteome</keyword>
<feature type="transmembrane region" description="Helical" evidence="5">
    <location>
        <begin position="110"/>
        <end position="131"/>
    </location>
</feature>
<evidence type="ECO:0000256" key="3">
    <source>
        <dbReference type="ARBA" id="ARBA00022989"/>
    </source>
</evidence>
<evidence type="ECO:0000256" key="2">
    <source>
        <dbReference type="ARBA" id="ARBA00022692"/>
    </source>
</evidence>
<evidence type="ECO:0000259" key="6">
    <source>
        <dbReference type="Pfam" id="PF06803"/>
    </source>
</evidence>
<name>A0A8J3AJN5_9BURK</name>
<comment type="caution">
    <text evidence="7">The sequence shown here is derived from an EMBL/GenBank/DDBJ whole genome shotgun (WGS) entry which is preliminary data.</text>
</comment>
<dbReference type="RefSeq" id="WP_188379245.1">
    <property type="nucleotide sequence ID" value="NZ_BMDI01000001.1"/>
</dbReference>
<evidence type="ECO:0000256" key="5">
    <source>
        <dbReference type="SAM" id="Phobius"/>
    </source>
</evidence>
<feature type="domain" description="DUF1232" evidence="6">
    <location>
        <begin position="42"/>
        <end position="77"/>
    </location>
</feature>
<organism evidence="7 8">
    <name type="scientific">Oxalicibacterium faecigallinarum</name>
    <dbReference type="NCBI Taxonomy" id="573741"/>
    <lineage>
        <taxon>Bacteria</taxon>
        <taxon>Pseudomonadati</taxon>
        <taxon>Pseudomonadota</taxon>
        <taxon>Betaproteobacteria</taxon>
        <taxon>Burkholderiales</taxon>
        <taxon>Oxalobacteraceae</taxon>
        <taxon>Oxalicibacterium</taxon>
    </lineage>
</organism>
<dbReference type="EMBL" id="BMDI01000001">
    <property type="protein sequence ID" value="GGI15688.1"/>
    <property type="molecule type" value="Genomic_DNA"/>
</dbReference>
<evidence type="ECO:0000256" key="1">
    <source>
        <dbReference type="ARBA" id="ARBA00004127"/>
    </source>
</evidence>
<accession>A0A8J3AJN5</accession>